<proteinExistence type="predicted"/>
<keyword evidence="1" id="KW-0378">Hydrolase</keyword>
<evidence type="ECO:0000313" key="4">
    <source>
        <dbReference type="EMBL" id="SUZ68150.1"/>
    </source>
</evidence>
<name>A0A381PMI2_9ZZZZ</name>
<dbReference type="Pfam" id="PF01156">
    <property type="entry name" value="IU_nuc_hydro"/>
    <property type="match status" value="1"/>
</dbReference>
<reference evidence="4" key="1">
    <citation type="submission" date="2018-05" db="EMBL/GenBank/DDBJ databases">
        <authorList>
            <person name="Lanie J.A."/>
            <person name="Ng W.-L."/>
            <person name="Kazmierczak K.M."/>
            <person name="Andrzejewski T.M."/>
            <person name="Davidsen T.M."/>
            <person name="Wayne K.J."/>
            <person name="Tettelin H."/>
            <person name="Glass J.I."/>
            <person name="Rusch D."/>
            <person name="Podicherti R."/>
            <person name="Tsui H.-C.T."/>
            <person name="Winkler M.E."/>
        </authorList>
    </citation>
    <scope>NUCLEOTIDE SEQUENCE</scope>
</reference>
<accession>A0A381PMI2</accession>
<dbReference type="GO" id="GO:0016799">
    <property type="term" value="F:hydrolase activity, hydrolyzing N-glycosyl compounds"/>
    <property type="evidence" value="ECO:0007669"/>
    <property type="project" value="InterPro"/>
</dbReference>
<dbReference type="Gene3D" id="3.90.245.10">
    <property type="entry name" value="Ribonucleoside hydrolase-like"/>
    <property type="match status" value="1"/>
</dbReference>
<sequence length="303" mass="33903">MRKIIIDTDTATDDAIAIIMALKHNNFDVKAITTVAGNVDLEQATQNALYTVELCNKNIPVYKGSSGPIKRKLETSKFFHGKDGLGDTGPYIPKLKEQKENAINKIVSLINANPNEIEIIAIGPLTNIAKVFDKDPSTINKLKSLYIMGGIGEGKGNITHHAEFNFWVDPDAADVVLNSNIKIHLIAWDTTQIYGYINKENFEELEKINSSLSQFSIDIQQKALQYYKIKYNEYKVDLADPLAMAAFIDSKIVTEYKNCEIKMILNGLERGKDIVSFTKKGNIKLASKISREKFLNTLKKSLV</sequence>
<dbReference type="InterPro" id="IPR001910">
    <property type="entry name" value="Inosine/uridine_hydrolase_dom"/>
</dbReference>
<dbReference type="PROSITE" id="PS01247">
    <property type="entry name" value="IUNH"/>
    <property type="match status" value="1"/>
</dbReference>
<organism evidence="4">
    <name type="scientific">marine metagenome</name>
    <dbReference type="NCBI Taxonomy" id="408172"/>
    <lineage>
        <taxon>unclassified sequences</taxon>
        <taxon>metagenomes</taxon>
        <taxon>ecological metagenomes</taxon>
    </lineage>
</organism>
<gene>
    <name evidence="4" type="ORF">METZ01_LOCUS21004</name>
</gene>
<dbReference type="InterPro" id="IPR052775">
    <property type="entry name" value="IUN_hydrolase"/>
</dbReference>
<dbReference type="InterPro" id="IPR036452">
    <property type="entry name" value="Ribo_hydro-like"/>
</dbReference>
<dbReference type="PANTHER" id="PTHR46190:SF1">
    <property type="entry name" value="SI:CH211-201H21.5"/>
    <property type="match status" value="1"/>
</dbReference>
<dbReference type="AlphaFoldDB" id="A0A381PMI2"/>
<evidence type="ECO:0000259" key="3">
    <source>
        <dbReference type="Pfam" id="PF01156"/>
    </source>
</evidence>
<protein>
    <recommendedName>
        <fullName evidence="3">Inosine/uridine-preferring nucleoside hydrolase domain-containing protein</fullName>
    </recommendedName>
</protein>
<dbReference type="EMBL" id="UINC01001031">
    <property type="protein sequence ID" value="SUZ68150.1"/>
    <property type="molecule type" value="Genomic_DNA"/>
</dbReference>
<evidence type="ECO:0000256" key="2">
    <source>
        <dbReference type="ARBA" id="ARBA00023295"/>
    </source>
</evidence>
<feature type="domain" description="Inosine/uridine-preferring nucleoside hydrolase" evidence="3">
    <location>
        <begin position="4"/>
        <end position="295"/>
    </location>
</feature>
<evidence type="ECO:0000256" key="1">
    <source>
        <dbReference type="ARBA" id="ARBA00022801"/>
    </source>
</evidence>
<dbReference type="SUPFAM" id="SSF53590">
    <property type="entry name" value="Nucleoside hydrolase"/>
    <property type="match status" value="1"/>
</dbReference>
<keyword evidence="2" id="KW-0326">Glycosidase</keyword>
<dbReference type="InterPro" id="IPR015910">
    <property type="entry name" value="I/U_nuclsd_hydro_CS"/>
</dbReference>
<dbReference type="PANTHER" id="PTHR46190">
    <property type="entry name" value="SI:CH211-201H21.5-RELATED"/>
    <property type="match status" value="1"/>
</dbReference>